<protein>
    <recommendedName>
        <fullName evidence="3">Response regulator receiver protein</fullName>
    </recommendedName>
</protein>
<dbReference type="Proteomes" id="UP000007089">
    <property type="component" value="Chromosome"/>
</dbReference>
<evidence type="ECO:0008006" key="3">
    <source>
        <dbReference type="Google" id="ProtNLM"/>
    </source>
</evidence>
<dbReference type="AlphaFoldDB" id="B8J7D7"/>
<evidence type="ECO:0000313" key="2">
    <source>
        <dbReference type="Proteomes" id="UP000007089"/>
    </source>
</evidence>
<evidence type="ECO:0000313" key="1">
    <source>
        <dbReference type="EMBL" id="ACL67117.1"/>
    </source>
</evidence>
<accession>B8J7D7</accession>
<dbReference type="HOGENOM" id="CLU_140164_0_0_7"/>
<dbReference type="EMBL" id="CP001359">
    <property type="protein sequence ID" value="ACL67117.1"/>
    <property type="molecule type" value="Genomic_DNA"/>
</dbReference>
<dbReference type="RefSeq" id="WP_011422700.1">
    <property type="nucleotide sequence ID" value="NC_011891.1"/>
</dbReference>
<keyword evidence="2" id="KW-1185">Reference proteome</keyword>
<name>B8J7D7_ANAD2</name>
<proteinExistence type="predicted"/>
<organism evidence="1 2">
    <name type="scientific">Anaeromyxobacter dehalogenans (strain ATCC BAA-258 / DSM 21875 / 2CP-1)</name>
    <dbReference type="NCBI Taxonomy" id="455488"/>
    <lineage>
        <taxon>Bacteria</taxon>
        <taxon>Pseudomonadati</taxon>
        <taxon>Myxococcota</taxon>
        <taxon>Myxococcia</taxon>
        <taxon>Myxococcales</taxon>
        <taxon>Cystobacterineae</taxon>
        <taxon>Anaeromyxobacteraceae</taxon>
        <taxon>Anaeromyxobacter</taxon>
    </lineage>
</organism>
<dbReference type="KEGG" id="acp:A2cp1_3793"/>
<sequence>MQTAPPPPSVLLLAHPTPASEDLFADLARREDLCLLRVATAAAANRTIDEMPVALVVTCPEVPVAAVESVLSHLERARPGTPVLAVRPRQPPEPAGWGERGVAVLRLPLLAGVLSRSIDVVLGMKRLG</sequence>
<gene>
    <name evidence="1" type="ordered locus">A2cp1_3793</name>
</gene>
<reference evidence="1" key="1">
    <citation type="submission" date="2009-01" db="EMBL/GenBank/DDBJ databases">
        <title>Complete sequence of Anaeromyxobacter dehalogenans 2CP-1.</title>
        <authorList>
            <consortium name="US DOE Joint Genome Institute"/>
            <person name="Lucas S."/>
            <person name="Copeland A."/>
            <person name="Lapidus A."/>
            <person name="Glavina del Rio T."/>
            <person name="Dalin E."/>
            <person name="Tice H."/>
            <person name="Bruce D."/>
            <person name="Goodwin L."/>
            <person name="Pitluck S."/>
            <person name="Saunders E."/>
            <person name="Brettin T."/>
            <person name="Detter J.C."/>
            <person name="Han C."/>
            <person name="Larimer F."/>
            <person name="Land M."/>
            <person name="Hauser L."/>
            <person name="Kyrpides N."/>
            <person name="Ovchinnikova G."/>
            <person name="Beliaev A.S."/>
            <person name="Richardson P."/>
        </authorList>
    </citation>
    <scope>NUCLEOTIDE SEQUENCE</scope>
    <source>
        <strain evidence="1">2CP-1</strain>
    </source>
</reference>